<evidence type="ECO:0000256" key="11">
    <source>
        <dbReference type="ARBA" id="ARBA00034617"/>
    </source>
</evidence>
<reference evidence="19 20" key="1">
    <citation type="submission" date="2016-02" db="EMBL/GenBank/DDBJ databases">
        <title>Complete genome sequence of Halocynthiibacter arcticus PAMC 20958t from arctic marine sediment.</title>
        <authorList>
            <person name="Lee Y.M."/>
            <person name="Baek K."/>
            <person name="Lee H.K."/>
            <person name="Shin S.C."/>
        </authorList>
    </citation>
    <scope>NUCLEOTIDE SEQUENCE [LARGE SCALE GENOMIC DNA]</scope>
    <source>
        <strain evidence="19">PAMC 20958</strain>
    </source>
</reference>
<evidence type="ECO:0000313" key="20">
    <source>
        <dbReference type="Proteomes" id="UP000070371"/>
    </source>
</evidence>
<keyword evidence="10" id="KW-0413">Isomerase</keyword>
<keyword evidence="2 15" id="KW-0547">Nucleotide-binding</keyword>
<gene>
    <name evidence="19" type="ORF">RC74_05770</name>
</gene>
<feature type="compositionally biased region" description="Polar residues" evidence="16">
    <location>
        <begin position="8"/>
        <end position="24"/>
    </location>
</feature>
<dbReference type="GO" id="GO:0000725">
    <property type="term" value="P:recombinational repair"/>
    <property type="evidence" value="ECO:0007669"/>
    <property type="project" value="TreeGrafter"/>
</dbReference>
<dbReference type="Proteomes" id="UP000070371">
    <property type="component" value="Chromosome"/>
</dbReference>
<evidence type="ECO:0000256" key="5">
    <source>
        <dbReference type="ARBA" id="ARBA00022806"/>
    </source>
</evidence>
<dbReference type="Pfam" id="PF13361">
    <property type="entry name" value="UvrD_C"/>
    <property type="match status" value="1"/>
</dbReference>
<dbReference type="Gene3D" id="3.40.50.300">
    <property type="entry name" value="P-loop containing nucleotide triphosphate hydrolases"/>
    <property type="match status" value="4"/>
</dbReference>
<evidence type="ECO:0000256" key="14">
    <source>
        <dbReference type="ARBA" id="ARBA00048988"/>
    </source>
</evidence>
<dbReference type="GO" id="GO:0043138">
    <property type="term" value="F:3'-5' DNA helicase activity"/>
    <property type="evidence" value="ECO:0007669"/>
    <property type="project" value="UniProtKB-EC"/>
</dbReference>
<evidence type="ECO:0000259" key="18">
    <source>
        <dbReference type="PROSITE" id="PS51217"/>
    </source>
</evidence>
<dbReference type="Pfam" id="PF00580">
    <property type="entry name" value="UvrD-helicase"/>
    <property type="match status" value="1"/>
</dbReference>
<evidence type="ECO:0000256" key="7">
    <source>
        <dbReference type="ARBA" id="ARBA00022840"/>
    </source>
</evidence>
<evidence type="ECO:0000313" key="19">
    <source>
        <dbReference type="EMBL" id="AML53545.1"/>
    </source>
</evidence>
<comment type="catalytic activity">
    <reaction evidence="14">
        <text>ATP + H2O = ADP + phosphate + H(+)</text>
        <dbReference type="Rhea" id="RHEA:13065"/>
        <dbReference type="ChEBI" id="CHEBI:15377"/>
        <dbReference type="ChEBI" id="CHEBI:15378"/>
        <dbReference type="ChEBI" id="CHEBI:30616"/>
        <dbReference type="ChEBI" id="CHEBI:43474"/>
        <dbReference type="ChEBI" id="CHEBI:456216"/>
        <dbReference type="EC" id="5.6.2.4"/>
    </reaction>
</comment>
<keyword evidence="9" id="KW-0234">DNA repair</keyword>
<dbReference type="InterPro" id="IPR014151">
    <property type="entry name" value="DNA_helicase_AddA"/>
</dbReference>
<feature type="region of interest" description="Disordered" evidence="16">
    <location>
        <begin position="1"/>
        <end position="24"/>
    </location>
</feature>
<sequence length="1127" mass="124952">MRRDQASERQVQAASPKDSTWLSANAGSGKTRVLTDRVARLLLDKVLPQHILCLTYTKAAASEMQNRLFARLGSWAMLETDELKADLKKLGFEGQVADAELKEARRLFARAIEAPGGLKIQTIHSFCASLLRRFPLEAGVSPQFVEMDDRAGNLLREEVVDEMVLAGDQWAVDGVAALLTDQDLTKFTSEISKYAASFPPNPDADSIWARFELTEGFSLLDLEERTFLPDDGALLTSLMPYLEAGSTNDQKAHARLCSLDFTNLSTADLATLEGLFLTGAGAKEPFSAKIDAFPTKAVQAKFSDSMDRLNNFMMRIEDARDIKNRLYAARKTLALQEFAAAFLPRYQKKKLWRGWLDFDDLILKARDLLTDPLVAQWVLYRLDGGIDHILVDEAQDTSPAQWSVIENLAQEFTSGAGARSDQTRTIFVVGDKKQSIYSFQGADPSEFDRMQKHFAARLTQIGVGLQSLQLEHSFRSSSSVLSVVDHSFSARQGHGVGGEMTHIAFKDAMPGRVDHWPIIESVSDEDDRHWADPVDRLSQNHHNVQLARMIAGEIRRMIDENVTIPQEIGNSGTYAQRPVTEGDFLILVQGRSGIFPEIIQACKAEKLAIAGADRFRIGASLAVKDITALLSFLATSEDDLSLAAILRSPLFGWSEQDLYDLAQKRTQKYLWRALQERKKEFPETVATLEDLRDSADFLRPYELIERCLTDHKGRINLVARLGAEAEDGIDALLSQALSFEQMEIPSLTGFLTWLQSEEVEIKRQMDSASDQIRVMTVHGAKGLEAPIVILPDTHARANVVKSELIPLEDGLVTWKMRATEMPPNMADAIDTKKELQAQEKMRLLYVAMTRAEKWLITCGAGKLNKDGLAWHQLIEEGMKQAGAVTYTFPSGMGLRYQSLSWEELPQLPSKQASEMHSPIKPNWAITPAPAPIKDVKPLSPSDLGGAKALAGPSGLSEEEAKERGTLIHLLLEYLPEISEDEWPARAEILVGEMFTELLPEAAQCLKHPDLAFLFSGNALSEVNIFATLPELAQGNYTTAEISGSVDRLVIDETEIHVIDFKSNAVVPASADDVPEGLMRQMGAYCSALSQIYPNHTLRPAILWTKTATLMPLSHAKVTDALARVNMP</sequence>
<dbReference type="GO" id="GO:0005829">
    <property type="term" value="C:cytosol"/>
    <property type="evidence" value="ECO:0007669"/>
    <property type="project" value="TreeGrafter"/>
</dbReference>
<accession>A0A126V6F0</accession>
<keyword evidence="20" id="KW-1185">Reference proteome</keyword>
<evidence type="ECO:0000259" key="17">
    <source>
        <dbReference type="PROSITE" id="PS51198"/>
    </source>
</evidence>
<keyword evidence="7 15" id="KW-0067">ATP-binding</keyword>
<dbReference type="KEGG" id="hat:RC74_05770"/>
<feature type="domain" description="UvrD-like helicase C-terminal" evidence="18">
    <location>
        <begin position="503"/>
        <end position="782"/>
    </location>
</feature>
<evidence type="ECO:0000256" key="3">
    <source>
        <dbReference type="ARBA" id="ARBA00022763"/>
    </source>
</evidence>
<evidence type="ECO:0000256" key="6">
    <source>
        <dbReference type="ARBA" id="ARBA00022839"/>
    </source>
</evidence>
<dbReference type="InterPro" id="IPR038726">
    <property type="entry name" value="PDDEXK_AddAB-type"/>
</dbReference>
<feature type="domain" description="UvrD-like helicase ATP-binding" evidence="17">
    <location>
        <begin position="3"/>
        <end position="477"/>
    </location>
</feature>
<comment type="catalytic activity">
    <reaction evidence="11">
        <text>Couples ATP hydrolysis with the unwinding of duplex DNA by translocating in the 3'-5' direction.</text>
        <dbReference type="EC" id="5.6.2.4"/>
    </reaction>
</comment>
<dbReference type="PANTHER" id="PTHR11070">
    <property type="entry name" value="UVRD / RECB / PCRA DNA HELICASE FAMILY MEMBER"/>
    <property type="match status" value="1"/>
</dbReference>
<dbReference type="OrthoDB" id="9810135at2"/>
<organism evidence="19 20">
    <name type="scientific">Falsihalocynthiibacter arcticus</name>
    <dbReference type="NCBI Taxonomy" id="1579316"/>
    <lineage>
        <taxon>Bacteria</taxon>
        <taxon>Pseudomonadati</taxon>
        <taxon>Pseudomonadota</taxon>
        <taxon>Alphaproteobacteria</taxon>
        <taxon>Rhodobacterales</taxon>
        <taxon>Roseobacteraceae</taxon>
        <taxon>Falsihalocynthiibacter</taxon>
    </lineage>
</organism>
<dbReference type="Pfam" id="PF12705">
    <property type="entry name" value="PDDEXK_1"/>
    <property type="match status" value="1"/>
</dbReference>
<evidence type="ECO:0000256" key="1">
    <source>
        <dbReference type="ARBA" id="ARBA00022722"/>
    </source>
</evidence>
<proteinExistence type="predicted"/>
<dbReference type="GO" id="GO:0003677">
    <property type="term" value="F:DNA binding"/>
    <property type="evidence" value="ECO:0007669"/>
    <property type="project" value="UniProtKB-KW"/>
</dbReference>
<dbReference type="EMBL" id="CP014327">
    <property type="protein sequence ID" value="AML53545.1"/>
    <property type="molecule type" value="Genomic_DNA"/>
</dbReference>
<evidence type="ECO:0000256" key="16">
    <source>
        <dbReference type="SAM" id="MobiDB-lite"/>
    </source>
</evidence>
<dbReference type="InterPro" id="IPR011604">
    <property type="entry name" value="PDDEXK-like_dom_sf"/>
</dbReference>
<keyword evidence="5 15" id="KW-0347">Helicase</keyword>
<keyword evidence="4 15" id="KW-0378">Hydrolase</keyword>
<dbReference type="Gene3D" id="3.90.320.10">
    <property type="match status" value="1"/>
</dbReference>
<evidence type="ECO:0000256" key="8">
    <source>
        <dbReference type="ARBA" id="ARBA00023125"/>
    </source>
</evidence>
<dbReference type="GO" id="GO:0005524">
    <property type="term" value="F:ATP binding"/>
    <property type="evidence" value="ECO:0007669"/>
    <property type="project" value="UniProtKB-UniRule"/>
</dbReference>
<evidence type="ECO:0000256" key="10">
    <source>
        <dbReference type="ARBA" id="ARBA00023235"/>
    </source>
</evidence>
<dbReference type="PANTHER" id="PTHR11070:SF2">
    <property type="entry name" value="ATP-DEPENDENT DNA HELICASE SRS2"/>
    <property type="match status" value="1"/>
</dbReference>
<dbReference type="PROSITE" id="PS51217">
    <property type="entry name" value="UVRD_HELICASE_CTER"/>
    <property type="match status" value="1"/>
</dbReference>
<dbReference type="SUPFAM" id="SSF52540">
    <property type="entry name" value="P-loop containing nucleoside triphosphate hydrolases"/>
    <property type="match status" value="1"/>
</dbReference>
<protein>
    <recommendedName>
        <fullName evidence="12">DNA 3'-5' helicase</fullName>
        <ecNumber evidence="12">5.6.2.4</ecNumber>
    </recommendedName>
    <alternativeName>
        <fullName evidence="13">DNA 3'-5' helicase II</fullName>
    </alternativeName>
</protein>
<dbReference type="PROSITE" id="PS51198">
    <property type="entry name" value="UVRD_HELICASE_ATP_BIND"/>
    <property type="match status" value="1"/>
</dbReference>
<dbReference type="GO" id="GO:0004527">
    <property type="term" value="F:exonuclease activity"/>
    <property type="evidence" value="ECO:0007669"/>
    <property type="project" value="UniProtKB-KW"/>
</dbReference>
<keyword evidence="3" id="KW-0227">DNA damage</keyword>
<dbReference type="InterPro" id="IPR014016">
    <property type="entry name" value="UvrD-like_ATP-bd"/>
</dbReference>
<name>A0A126V6F0_9RHOB</name>
<dbReference type="EC" id="5.6.2.4" evidence="12"/>
<feature type="binding site" evidence="15">
    <location>
        <begin position="24"/>
        <end position="31"/>
    </location>
    <ligand>
        <name>ATP</name>
        <dbReference type="ChEBI" id="CHEBI:30616"/>
    </ligand>
</feature>
<evidence type="ECO:0000256" key="15">
    <source>
        <dbReference type="PROSITE-ProRule" id="PRU00560"/>
    </source>
</evidence>
<dbReference type="InterPro" id="IPR014017">
    <property type="entry name" value="DNA_helicase_UvrD-like_C"/>
</dbReference>
<dbReference type="SUPFAM" id="SSF52980">
    <property type="entry name" value="Restriction endonuclease-like"/>
    <property type="match status" value="1"/>
</dbReference>
<dbReference type="InterPro" id="IPR011335">
    <property type="entry name" value="Restrct_endonuc-II-like"/>
</dbReference>
<evidence type="ECO:0000256" key="12">
    <source>
        <dbReference type="ARBA" id="ARBA00034808"/>
    </source>
</evidence>
<dbReference type="InterPro" id="IPR000212">
    <property type="entry name" value="DNA_helicase_UvrD/REP"/>
</dbReference>
<keyword evidence="8" id="KW-0238">DNA-binding</keyword>
<keyword evidence="6" id="KW-0269">Exonuclease</keyword>
<dbReference type="InterPro" id="IPR027417">
    <property type="entry name" value="P-loop_NTPase"/>
</dbReference>
<dbReference type="STRING" id="1579316.RC74_05770"/>
<keyword evidence="1" id="KW-0540">Nuclease</keyword>
<dbReference type="Gene3D" id="1.10.486.10">
    <property type="entry name" value="PCRA, domain 4"/>
    <property type="match status" value="1"/>
</dbReference>
<evidence type="ECO:0000256" key="4">
    <source>
        <dbReference type="ARBA" id="ARBA00022801"/>
    </source>
</evidence>
<dbReference type="NCBIfam" id="TIGR02784">
    <property type="entry name" value="addA_alphas"/>
    <property type="match status" value="1"/>
</dbReference>
<evidence type="ECO:0000256" key="2">
    <source>
        <dbReference type="ARBA" id="ARBA00022741"/>
    </source>
</evidence>
<dbReference type="GO" id="GO:0033202">
    <property type="term" value="C:DNA helicase complex"/>
    <property type="evidence" value="ECO:0007669"/>
    <property type="project" value="TreeGrafter"/>
</dbReference>
<dbReference type="AlphaFoldDB" id="A0A126V6F0"/>
<evidence type="ECO:0000256" key="9">
    <source>
        <dbReference type="ARBA" id="ARBA00023204"/>
    </source>
</evidence>
<evidence type="ECO:0000256" key="13">
    <source>
        <dbReference type="ARBA" id="ARBA00034923"/>
    </source>
</evidence>